<name>A0A1X1Y530_9MYCO</name>
<dbReference type="Proteomes" id="UP000466396">
    <property type="component" value="Chromosome"/>
</dbReference>
<gene>
    <name evidence="1" type="ORF">MLAC_33460</name>
</gene>
<organism evidence="1 2">
    <name type="scientific">Mycobacterium lacus</name>
    <dbReference type="NCBI Taxonomy" id="169765"/>
    <lineage>
        <taxon>Bacteria</taxon>
        <taxon>Bacillati</taxon>
        <taxon>Actinomycetota</taxon>
        <taxon>Actinomycetes</taxon>
        <taxon>Mycobacteriales</taxon>
        <taxon>Mycobacteriaceae</taxon>
        <taxon>Mycobacterium</taxon>
    </lineage>
</organism>
<proteinExistence type="predicted"/>
<dbReference type="OrthoDB" id="4159887at2"/>
<evidence type="ECO:0000313" key="1">
    <source>
        <dbReference type="EMBL" id="BBX98052.1"/>
    </source>
</evidence>
<dbReference type="STRING" id="169765.AWC15_22500"/>
<sequence length="204" mass="21954">MRSRRIIPVLVWLLVWCGLTVVPSASGDGSTCQPAELFAADESPLFEPQAVVTIALTGAAVTGSTPVDGVFWSNEPRHITYERAREFHLCGVDEPTLHTVAEALRSQFNQGSVLTFEYLPRTEADAVIITVPDIDIARFRDAFVADSAAHQRLRGGSVTTADHILILVAGNGDLDIAHRLVGAAGGRWSAATIAYGRREFVNSA</sequence>
<evidence type="ECO:0000313" key="2">
    <source>
        <dbReference type="Proteomes" id="UP000466396"/>
    </source>
</evidence>
<dbReference type="KEGG" id="mlj:MLAC_33460"/>
<protein>
    <submittedName>
        <fullName evidence="1">Uncharacterized protein</fullName>
    </submittedName>
</protein>
<dbReference type="EMBL" id="AP022581">
    <property type="protein sequence ID" value="BBX98052.1"/>
    <property type="molecule type" value="Genomic_DNA"/>
</dbReference>
<reference evidence="1 2" key="1">
    <citation type="journal article" date="2019" name="Emerg. Microbes Infect.">
        <title>Comprehensive subspecies identification of 175 nontuberculous mycobacteria species based on 7547 genomic profiles.</title>
        <authorList>
            <person name="Matsumoto Y."/>
            <person name="Kinjo T."/>
            <person name="Motooka D."/>
            <person name="Nabeya D."/>
            <person name="Jung N."/>
            <person name="Uechi K."/>
            <person name="Horii T."/>
            <person name="Iida T."/>
            <person name="Fujita J."/>
            <person name="Nakamura S."/>
        </authorList>
    </citation>
    <scope>NUCLEOTIDE SEQUENCE [LARGE SCALE GENOMIC DNA]</scope>
    <source>
        <strain evidence="1 2">JCM 15657</strain>
    </source>
</reference>
<keyword evidence="2" id="KW-1185">Reference proteome</keyword>
<accession>A0A1X1Y530</accession>
<dbReference type="AlphaFoldDB" id="A0A1X1Y530"/>